<keyword evidence="6 16" id="KW-0418">Kinase</keyword>
<dbReference type="InterPro" id="IPR036097">
    <property type="entry name" value="HisK_dim/P_sf"/>
</dbReference>
<evidence type="ECO:0000256" key="2">
    <source>
        <dbReference type="ARBA" id="ARBA00012438"/>
    </source>
</evidence>
<dbReference type="Proteomes" id="UP000004671">
    <property type="component" value="Chromosome"/>
</dbReference>
<dbReference type="InterPro" id="IPR000014">
    <property type="entry name" value="PAS"/>
</dbReference>
<dbReference type="InterPro" id="IPR011006">
    <property type="entry name" value="CheY-like_superfamily"/>
</dbReference>
<feature type="domain" description="Response regulatory" evidence="12">
    <location>
        <begin position="905"/>
        <end position="1014"/>
    </location>
</feature>
<feature type="domain" description="Histidine kinase" evidence="11">
    <location>
        <begin position="663"/>
        <end position="882"/>
    </location>
</feature>
<dbReference type="InterPro" id="IPR003661">
    <property type="entry name" value="HisK_dim/P_dom"/>
</dbReference>
<dbReference type="Gene3D" id="3.30.565.10">
    <property type="entry name" value="Histidine kinase-like ATPase, C-terminal domain"/>
    <property type="match status" value="1"/>
</dbReference>
<feature type="domain" description="PAS" evidence="13">
    <location>
        <begin position="149"/>
        <end position="206"/>
    </location>
</feature>
<protein>
    <recommendedName>
        <fullName evidence="2">histidine kinase</fullName>
        <ecNumber evidence="2">2.7.13.3</ecNumber>
    </recommendedName>
</protein>
<dbReference type="InterPro" id="IPR036890">
    <property type="entry name" value="HATPase_C_sf"/>
</dbReference>
<keyword evidence="3 9" id="KW-0597">Phosphoprotein</keyword>
<dbReference type="CDD" id="cd00082">
    <property type="entry name" value="HisKA"/>
    <property type="match status" value="1"/>
</dbReference>
<evidence type="ECO:0000256" key="6">
    <source>
        <dbReference type="ARBA" id="ARBA00022777"/>
    </source>
</evidence>
<dbReference type="SMART" id="SM00448">
    <property type="entry name" value="REC"/>
    <property type="match status" value="1"/>
</dbReference>
<feature type="domain" description="PAS" evidence="13">
    <location>
        <begin position="523"/>
        <end position="566"/>
    </location>
</feature>
<dbReference type="STRING" id="880073.Cabys_1442"/>
<evidence type="ECO:0000256" key="4">
    <source>
        <dbReference type="ARBA" id="ARBA00022679"/>
    </source>
</evidence>
<dbReference type="EMBL" id="CP018099">
    <property type="protein sequence ID" value="APF18191.1"/>
    <property type="molecule type" value="Genomic_DNA"/>
</dbReference>
<dbReference type="InterPro" id="IPR001610">
    <property type="entry name" value="PAC"/>
</dbReference>
<evidence type="ECO:0000256" key="5">
    <source>
        <dbReference type="ARBA" id="ARBA00022741"/>
    </source>
</evidence>
<dbReference type="SUPFAM" id="SSF55874">
    <property type="entry name" value="ATPase domain of HSP90 chaperone/DNA topoisomerase II/histidine kinase"/>
    <property type="match status" value="1"/>
</dbReference>
<dbReference type="InterPro" id="IPR000700">
    <property type="entry name" value="PAS-assoc_C"/>
</dbReference>
<dbReference type="PROSITE" id="PS50112">
    <property type="entry name" value="PAS"/>
    <property type="match status" value="2"/>
</dbReference>
<name>H1XPA4_CALAY</name>
<proteinExistence type="predicted"/>
<keyword evidence="4" id="KW-0808">Transferase</keyword>
<evidence type="ECO:0000256" key="3">
    <source>
        <dbReference type="ARBA" id="ARBA00022553"/>
    </source>
</evidence>
<keyword evidence="5" id="KW-0547">Nucleotide-binding</keyword>
<evidence type="ECO:0000259" key="13">
    <source>
        <dbReference type="PROSITE" id="PS50112"/>
    </source>
</evidence>
<dbReference type="PROSITE" id="PS50110">
    <property type="entry name" value="RESPONSE_REGULATORY"/>
    <property type="match status" value="1"/>
</dbReference>
<feature type="coiled-coil region" evidence="10">
    <location>
        <begin position="114"/>
        <end position="141"/>
    </location>
</feature>
<evidence type="ECO:0000259" key="14">
    <source>
        <dbReference type="PROSITE" id="PS50113"/>
    </source>
</evidence>
<dbReference type="InterPro" id="IPR005467">
    <property type="entry name" value="His_kinase_dom"/>
</dbReference>
<dbReference type="InterPro" id="IPR001789">
    <property type="entry name" value="Sig_transdc_resp-reg_receiver"/>
</dbReference>
<dbReference type="KEGG" id="caby:Cabys_1442"/>
<dbReference type="NCBIfam" id="TIGR00229">
    <property type="entry name" value="sensory_box"/>
    <property type="match status" value="3"/>
</dbReference>
<keyword evidence="7" id="KW-0067">ATP-binding</keyword>
<dbReference type="Gene3D" id="3.40.50.2300">
    <property type="match status" value="1"/>
</dbReference>
<dbReference type="SUPFAM" id="SSF52172">
    <property type="entry name" value="CheY-like"/>
    <property type="match status" value="1"/>
</dbReference>
<dbReference type="InterPro" id="IPR004358">
    <property type="entry name" value="Sig_transdc_His_kin-like_C"/>
</dbReference>
<dbReference type="EC" id="2.7.13.3" evidence="2"/>
<dbReference type="SMART" id="SM00387">
    <property type="entry name" value="HATPase_c"/>
    <property type="match status" value="1"/>
</dbReference>
<dbReference type="Proteomes" id="UP000183868">
    <property type="component" value="Chromosome"/>
</dbReference>
<evidence type="ECO:0000256" key="7">
    <source>
        <dbReference type="ARBA" id="ARBA00022840"/>
    </source>
</evidence>
<keyword evidence="17" id="KW-1185">Reference proteome</keyword>
<gene>
    <name evidence="15" type="ORF">Cabys_1442</name>
    <name evidence="16" type="ORF">Calab_2609</name>
</gene>
<dbReference type="SMART" id="SM00091">
    <property type="entry name" value="PAS"/>
    <property type="match status" value="4"/>
</dbReference>
<keyword evidence="10" id="KW-0175">Coiled coil</keyword>
<evidence type="ECO:0000313" key="18">
    <source>
        <dbReference type="Proteomes" id="UP000183868"/>
    </source>
</evidence>
<dbReference type="Pfam" id="PF00072">
    <property type="entry name" value="Response_reg"/>
    <property type="match status" value="1"/>
</dbReference>
<comment type="catalytic activity">
    <reaction evidence="1">
        <text>ATP + protein L-histidine = ADP + protein N-phospho-L-histidine.</text>
        <dbReference type="EC" id="2.7.13.3"/>
    </reaction>
</comment>
<organism evidence="16 17">
    <name type="scientific">Caldithrix abyssi DSM 13497</name>
    <dbReference type="NCBI Taxonomy" id="880073"/>
    <lineage>
        <taxon>Bacteria</taxon>
        <taxon>Pseudomonadati</taxon>
        <taxon>Calditrichota</taxon>
        <taxon>Calditrichia</taxon>
        <taxon>Calditrichales</taxon>
        <taxon>Calditrichaceae</taxon>
        <taxon>Caldithrix</taxon>
    </lineage>
</organism>
<dbReference type="SMART" id="SM00086">
    <property type="entry name" value="PAC"/>
    <property type="match status" value="2"/>
</dbReference>
<feature type="domain" description="PAC" evidence="14">
    <location>
        <begin position="600"/>
        <end position="650"/>
    </location>
</feature>
<dbReference type="Pfam" id="PF08448">
    <property type="entry name" value="PAS_4"/>
    <property type="match status" value="1"/>
</dbReference>
<dbReference type="SMART" id="SM00388">
    <property type="entry name" value="HisKA"/>
    <property type="match status" value="1"/>
</dbReference>
<dbReference type="HOGENOM" id="CLU_000445_114_51_0"/>
<reference evidence="16 17" key="1">
    <citation type="submission" date="2011-09" db="EMBL/GenBank/DDBJ databases">
        <title>The permanent draft genome of Caldithrix abyssi DSM 13497.</title>
        <authorList>
            <consortium name="US DOE Joint Genome Institute (JGI-PGF)"/>
            <person name="Lucas S."/>
            <person name="Han J."/>
            <person name="Lapidus A."/>
            <person name="Bruce D."/>
            <person name="Goodwin L."/>
            <person name="Pitluck S."/>
            <person name="Peters L."/>
            <person name="Kyrpides N."/>
            <person name="Mavromatis K."/>
            <person name="Ivanova N."/>
            <person name="Mikhailova N."/>
            <person name="Chertkov O."/>
            <person name="Detter J.C."/>
            <person name="Tapia R."/>
            <person name="Han C."/>
            <person name="Land M."/>
            <person name="Hauser L."/>
            <person name="Markowitz V."/>
            <person name="Cheng J.-F."/>
            <person name="Hugenholtz P."/>
            <person name="Woyke T."/>
            <person name="Wu D."/>
            <person name="Spring S."/>
            <person name="Brambilla E."/>
            <person name="Klenk H.-P."/>
            <person name="Eisen J.A."/>
        </authorList>
    </citation>
    <scope>NUCLEOTIDE SEQUENCE [LARGE SCALE GENOMIC DNA]</scope>
    <source>
        <strain evidence="16 17">DSM 13497</strain>
    </source>
</reference>
<dbReference type="InterPro" id="IPR035965">
    <property type="entry name" value="PAS-like_dom_sf"/>
</dbReference>
<dbReference type="PANTHER" id="PTHR43065:SF46">
    <property type="entry name" value="C4-DICARBOXYLATE TRANSPORT SENSOR PROTEIN DCTB"/>
    <property type="match status" value="1"/>
</dbReference>
<evidence type="ECO:0000259" key="12">
    <source>
        <dbReference type="PROSITE" id="PS50110"/>
    </source>
</evidence>
<accession>H1XPA4</accession>
<dbReference type="PaxDb" id="880073-Calab_2609"/>
<dbReference type="AlphaFoldDB" id="H1XPA4"/>
<dbReference type="Pfam" id="PF00512">
    <property type="entry name" value="HisKA"/>
    <property type="match status" value="1"/>
</dbReference>
<dbReference type="Gene3D" id="3.30.450.20">
    <property type="entry name" value="PAS domain"/>
    <property type="match status" value="4"/>
</dbReference>
<dbReference type="SUPFAM" id="SSF55785">
    <property type="entry name" value="PYP-like sensor domain (PAS domain)"/>
    <property type="match status" value="4"/>
</dbReference>
<dbReference type="CDD" id="cd00156">
    <property type="entry name" value="REC"/>
    <property type="match status" value="1"/>
</dbReference>
<evidence type="ECO:0000313" key="17">
    <source>
        <dbReference type="Proteomes" id="UP000004671"/>
    </source>
</evidence>
<dbReference type="GO" id="GO:0000155">
    <property type="term" value="F:phosphorelay sensor kinase activity"/>
    <property type="evidence" value="ECO:0007669"/>
    <property type="project" value="InterPro"/>
</dbReference>
<dbReference type="CDD" id="cd00130">
    <property type="entry name" value="PAS"/>
    <property type="match status" value="2"/>
</dbReference>
<dbReference type="PANTHER" id="PTHR43065">
    <property type="entry name" value="SENSOR HISTIDINE KINASE"/>
    <property type="match status" value="1"/>
</dbReference>
<evidence type="ECO:0000259" key="11">
    <source>
        <dbReference type="PROSITE" id="PS50109"/>
    </source>
</evidence>
<evidence type="ECO:0000256" key="8">
    <source>
        <dbReference type="ARBA" id="ARBA00023012"/>
    </source>
</evidence>
<dbReference type="InterPro" id="IPR003594">
    <property type="entry name" value="HATPase_dom"/>
</dbReference>
<sequence>MNDILFINSRVNGFLQLKNILQKEERKFVEVTPPFTALDELQKDSFALIIIDTESYPAKTNVLEQIKKQRPETQIILIANGKAPQPGRASLCDFVVDAECADGFEKTVEKALKIWQLMNENKALQSENIRYQQRLEELIEIRSRTTRQSEASFRLMFENNPMPMLIFDIKSRKIITANHSASLLYGYTFDEFISMKIDQLFVQPDEILCLIPQDYNEALIQQTKELTHQRKDGNLIEVEVLSHSLTFHGRQTCYIMIKEITAQKKTLDALTASEKKFRMLYKNLTQGVFNLTPDKKITMINKAARKIFHFPDDKRRFSLKDFADLKIYNTSGKRVKIEQFPPFVALEKGLPLTNHILKIRYLPRRSKWIVMDAIPIIEHNTVKEVFVYINDITPLKKAEKLLRSNEKKLRAILDALPDQLMLLTIDGTILEVKDGEFFNVEPHLILGKSFFELVAQPIAQRFYNMLRLTNRTGEIQTFEFQHQVKGKLKHFEARLSKSHENQILCLLRDISERKKYETDLQKSENRFRILLESTFQAIILIDIHGRINLVNSKTEQLFGYSRDELLLKPADTLLPFSLRGKDNILNQSRFRHLEDIRATKSVELTGMRKDGIEFPIEIQLTPVEMLDGPFVMGVISDLSEKKKLEARMRRIEKLEAIGQLAGGIAHDFNNVLAGIIGLAELSLRKIKSDSPVRENIKLIINKAENAADLVRKLLMFSRQQKISLQNINLNKVVLSNKKILQRYLGEDIHLIVTLEDDLHLIHGDPSAMDQILTNLCINARDAMPDGGELTIQTHNVTLKESEADIPPGNYVQLIVADSGIGMSDEIKAHIFEPFFTTKEVGEGTGLGLATVYGLVRHHGGYIQFDSEIGEGTVFRIYFPAVKPHSAVSPTEDSQETEMVRGGNETILLVDDQIDILTTSKDTLESYGYKVLISGSGVQAVDILTKYKDLIDLVISDVVMPDMDGIELRMLCQQIKPDIKFLLMSAFSPKLENEKDYLLKPFVGHQLARKVREILDSD</sequence>
<dbReference type="GO" id="GO:0005524">
    <property type="term" value="F:ATP binding"/>
    <property type="evidence" value="ECO:0007669"/>
    <property type="project" value="UniProtKB-KW"/>
</dbReference>
<dbReference type="EMBL" id="CM001402">
    <property type="protein sequence ID" value="EHO42219.1"/>
    <property type="molecule type" value="Genomic_DNA"/>
</dbReference>
<dbReference type="SUPFAM" id="SSF47384">
    <property type="entry name" value="Homodimeric domain of signal transducing histidine kinase"/>
    <property type="match status" value="1"/>
</dbReference>
<reference evidence="15 18" key="2">
    <citation type="submission" date="2016-11" db="EMBL/GenBank/DDBJ databases">
        <title>Genomic analysis of Caldithrix abyssi and proposal of a novel bacterial phylum Caldithrichaeota.</title>
        <authorList>
            <person name="Kublanov I."/>
            <person name="Sigalova O."/>
            <person name="Gavrilov S."/>
            <person name="Lebedinsky A."/>
            <person name="Ivanova N."/>
            <person name="Daum C."/>
            <person name="Reddy T."/>
            <person name="Klenk H.P."/>
            <person name="Goker M."/>
            <person name="Reva O."/>
            <person name="Miroshnichenko M."/>
            <person name="Kyprides N."/>
            <person name="Woyke T."/>
            <person name="Gelfand M."/>
        </authorList>
    </citation>
    <scope>NUCLEOTIDE SEQUENCE [LARGE SCALE GENOMIC DNA]</scope>
    <source>
        <strain evidence="15 18">LF13</strain>
    </source>
</reference>
<feature type="modified residue" description="4-aspartylphosphate" evidence="9">
    <location>
        <position position="956"/>
    </location>
</feature>
<evidence type="ECO:0000256" key="10">
    <source>
        <dbReference type="SAM" id="Coils"/>
    </source>
</evidence>
<dbReference type="Pfam" id="PF13426">
    <property type="entry name" value="PAS_9"/>
    <property type="match status" value="2"/>
</dbReference>
<evidence type="ECO:0000313" key="15">
    <source>
        <dbReference type="EMBL" id="APF18191.1"/>
    </source>
</evidence>
<evidence type="ECO:0000256" key="1">
    <source>
        <dbReference type="ARBA" id="ARBA00000085"/>
    </source>
</evidence>
<dbReference type="Gene3D" id="1.10.287.130">
    <property type="match status" value="1"/>
</dbReference>
<dbReference type="Pfam" id="PF02518">
    <property type="entry name" value="HATPase_c"/>
    <property type="match status" value="1"/>
</dbReference>
<dbReference type="PROSITE" id="PS50113">
    <property type="entry name" value="PAC"/>
    <property type="match status" value="1"/>
</dbReference>
<dbReference type="PRINTS" id="PR00344">
    <property type="entry name" value="BCTRLSENSOR"/>
</dbReference>
<keyword evidence="8" id="KW-0902">Two-component regulatory system</keyword>
<dbReference type="eggNOG" id="COG4191">
    <property type="taxonomic scope" value="Bacteria"/>
</dbReference>
<dbReference type="PROSITE" id="PS50109">
    <property type="entry name" value="HIS_KIN"/>
    <property type="match status" value="1"/>
</dbReference>
<dbReference type="InterPro" id="IPR013656">
    <property type="entry name" value="PAS_4"/>
</dbReference>
<evidence type="ECO:0000256" key="9">
    <source>
        <dbReference type="PROSITE-ProRule" id="PRU00169"/>
    </source>
</evidence>
<evidence type="ECO:0000313" key="16">
    <source>
        <dbReference type="EMBL" id="EHO42219.1"/>
    </source>
</evidence>
<dbReference type="OrthoDB" id="5287556at2"/>
<dbReference type="RefSeq" id="WP_006929492.1">
    <property type="nucleotide sequence ID" value="NZ_CM001402.1"/>
</dbReference>